<comment type="similarity">
    <text evidence="1">Belongs to the PREY family.</text>
</comment>
<dbReference type="SUPFAM" id="SSF158997">
    <property type="entry name" value="Trm112p-like"/>
    <property type="match status" value="1"/>
</dbReference>
<proteinExistence type="inferred from homology"/>
<protein>
    <recommendedName>
        <fullName evidence="2">Protein preY, mitochondrial</fullName>
    </recommendedName>
</protein>
<dbReference type="Proteomes" id="UP001634393">
    <property type="component" value="Unassembled WGS sequence"/>
</dbReference>
<dbReference type="EMBL" id="JBJXBP010000007">
    <property type="protein sequence ID" value="KAL3817902.1"/>
    <property type="molecule type" value="Genomic_DNA"/>
</dbReference>
<gene>
    <name evidence="3" type="ORF">ACJIZ3_003807</name>
</gene>
<evidence type="ECO:0000313" key="3">
    <source>
        <dbReference type="EMBL" id="KAL3817902.1"/>
    </source>
</evidence>
<evidence type="ECO:0000256" key="2">
    <source>
        <dbReference type="ARBA" id="ARBA00040939"/>
    </source>
</evidence>
<dbReference type="Pfam" id="PF03966">
    <property type="entry name" value="Trm112p"/>
    <property type="match status" value="1"/>
</dbReference>
<evidence type="ECO:0000256" key="1">
    <source>
        <dbReference type="ARBA" id="ARBA00038479"/>
    </source>
</evidence>
<dbReference type="PANTHER" id="PTHR33505:SF4">
    <property type="entry name" value="PROTEIN PREY, MITOCHONDRIAL"/>
    <property type="match status" value="1"/>
</dbReference>
<dbReference type="InterPro" id="IPR005651">
    <property type="entry name" value="Trm112-like"/>
</dbReference>
<dbReference type="AlphaFoldDB" id="A0ABD3S0B8"/>
<name>A0ABD3S0B8_9LAMI</name>
<dbReference type="Gene3D" id="2.20.25.10">
    <property type="match status" value="1"/>
</dbReference>
<accession>A0ABD3S0B8</accession>
<comment type="caution">
    <text evidence="3">The sequence shown here is derived from an EMBL/GenBank/DDBJ whole genome shotgun (WGS) entry which is preliminary data.</text>
</comment>
<keyword evidence="4" id="KW-1185">Reference proteome</keyword>
<organism evidence="3 4">
    <name type="scientific">Penstemon smallii</name>
    <dbReference type="NCBI Taxonomy" id="265156"/>
    <lineage>
        <taxon>Eukaryota</taxon>
        <taxon>Viridiplantae</taxon>
        <taxon>Streptophyta</taxon>
        <taxon>Embryophyta</taxon>
        <taxon>Tracheophyta</taxon>
        <taxon>Spermatophyta</taxon>
        <taxon>Magnoliopsida</taxon>
        <taxon>eudicotyledons</taxon>
        <taxon>Gunneridae</taxon>
        <taxon>Pentapetalae</taxon>
        <taxon>asterids</taxon>
        <taxon>lamiids</taxon>
        <taxon>Lamiales</taxon>
        <taxon>Plantaginaceae</taxon>
        <taxon>Cheloneae</taxon>
        <taxon>Penstemon</taxon>
    </lineage>
</organism>
<sequence length="101" mass="10598">MVRGSGLLLKCAGVGVNSTLSEILVCPLSKQPLRLCGKTNSLISDSIGVSYPIVDGIPSLVPTDGKRIDAADGISNSDDSKIKECCNSLCKNGKLLFLLYV</sequence>
<dbReference type="PANTHER" id="PTHR33505">
    <property type="entry name" value="ZGC:162634"/>
    <property type="match status" value="1"/>
</dbReference>
<reference evidence="3 4" key="1">
    <citation type="submission" date="2024-12" db="EMBL/GenBank/DDBJ databases">
        <title>The unique morphological basis and parallel evolutionary history of personate flowers in Penstemon.</title>
        <authorList>
            <person name="Depatie T.H."/>
            <person name="Wessinger C.A."/>
        </authorList>
    </citation>
    <scope>NUCLEOTIDE SEQUENCE [LARGE SCALE GENOMIC DNA]</scope>
    <source>
        <strain evidence="3">WTNN_2</strain>
        <tissue evidence="3">Leaf</tissue>
    </source>
</reference>
<evidence type="ECO:0000313" key="4">
    <source>
        <dbReference type="Proteomes" id="UP001634393"/>
    </source>
</evidence>